<accession>A0A844HIV1</accession>
<dbReference type="EMBL" id="WMIG01000006">
    <property type="protein sequence ID" value="MTH60093.1"/>
    <property type="molecule type" value="Genomic_DNA"/>
</dbReference>
<evidence type="ECO:0000313" key="2">
    <source>
        <dbReference type="Proteomes" id="UP000449846"/>
    </source>
</evidence>
<dbReference type="AlphaFoldDB" id="A0A844HIV1"/>
<proteinExistence type="predicted"/>
<protein>
    <submittedName>
        <fullName evidence="1">Uncharacterized protein</fullName>
    </submittedName>
</protein>
<sequence length="51" mass="5480">MAALFVCGRGWLAARLMVNICHAGVAVLFRMSSINHANPREAPVTGTKRLA</sequence>
<name>A0A844HIV1_9RHOB</name>
<organism evidence="1 2">
    <name type="scientific">Paracoccus litorisediminis</name>
    <dbReference type="NCBI Taxonomy" id="2006130"/>
    <lineage>
        <taxon>Bacteria</taxon>
        <taxon>Pseudomonadati</taxon>
        <taxon>Pseudomonadota</taxon>
        <taxon>Alphaproteobacteria</taxon>
        <taxon>Rhodobacterales</taxon>
        <taxon>Paracoccaceae</taxon>
        <taxon>Paracoccus</taxon>
    </lineage>
</organism>
<reference evidence="1 2" key="1">
    <citation type="submission" date="2019-11" db="EMBL/GenBank/DDBJ databases">
        <authorList>
            <person name="Dong K."/>
        </authorList>
    </citation>
    <scope>NUCLEOTIDE SEQUENCE [LARGE SCALE GENOMIC DNA]</scope>
    <source>
        <strain evidence="1 2">NBRC 112902</strain>
    </source>
</reference>
<dbReference type="RefSeq" id="WP_155040037.1">
    <property type="nucleotide sequence ID" value="NZ_JBHGCD010000007.1"/>
</dbReference>
<comment type="caution">
    <text evidence="1">The sequence shown here is derived from an EMBL/GenBank/DDBJ whole genome shotgun (WGS) entry which is preliminary data.</text>
</comment>
<dbReference type="Proteomes" id="UP000449846">
    <property type="component" value="Unassembled WGS sequence"/>
</dbReference>
<gene>
    <name evidence="1" type="ORF">GL300_12835</name>
</gene>
<evidence type="ECO:0000313" key="1">
    <source>
        <dbReference type="EMBL" id="MTH60093.1"/>
    </source>
</evidence>
<keyword evidence="2" id="KW-1185">Reference proteome</keyword>